<evidence type="ECO:0000313" key="4">
    <source>
        <dbReference type="Proteomes" id="UP000625527"/>
    </source>
</evidence>
<dbReference type="RefSeq" id="WP_192861252.1">
    <property type="nucleotide sequence ID" value="NZ_JADAQT010000047.1"/>
</dbReference>
<evidence type="ECO:0000313" key="3">
    <source>
        <dbReference type="EMBL" id="MBE1874685.1"/>
    </source>
</evidence>
<keyword evidence="2" id="KW-1133">Transmembrane helix</keyword>
<feature type="compositionally biased region" description="Polar residues" evidence="1">
    <location>
        <begin position="250"/>
        <end position="267"/>
    </location>
</feature>
<dbReference type="EMBL" id="JADAQT010000047">
    <property type="protein sequence ID" value="MBE1874685.1"/>
    <property type="molecule type" value="Genomic_DNA"/>
</dbReference>
<evidence type="ECO:0000256" key="1">
    <source>
        <dbReference type="SAM" id="MobiDB-lite"/>
    </source>
</evidence>
<feature type="region of interest" description="Disordered" evidence="1">
    <location>
        <begin position="246"/>
        <end position="267"/>
    </location>
</feature>
<accession>A0ABR9MTH1</accession>
<keyword evidence="2" id="KW-0812">Transmembrane</keyword>
<protein>
    <submittedName>
        <fullName evidence="3">Uncharacterized protein</fullName>
    </submittedName>
</protein>
<dbReference type="Proteomes" id="UP000625527">
    <property type="component" value="Unassembled WGS sequence"/>
</dbReference>
<reference evidence="3 4" key="1">
    <citation type="submission" date="2020-10" db="EMBL/GenBank/DDBJ databases">
        <title>Myceligenerans pegani sp. nov., an endophytic actinomycete isolated from Peganum harmala L. in Xinjiang, China.</title>
        <authorList>
            <person name="Xin L."/>
        </authorList>
    </citation>
    <scope>NUCLEOTIDE SEQUENCE [LARGE SCALE GENOMIC DNA]</scope>
    <source>
        <strain evidence="3 4">TRM65318</strain>
    </source>
</reference>
<organism evidence="3 4">
    <name type="scientific">Myceligenerans pegani</name>
    <dbReference type="NCBI Taxonomy" id="2776917"/>
    <lineage>
        <taxon>Bacteria</taxon>
        <taxon>Bacillati</taxon>
        <taxon>Actinomycetota</taxon>
        <taxon>Actinomycetes</taxon>
        <taxon>Micrococcales</taxon>
        <taxon>Promicromonosporaceae</taxon>
        <taxon>Myceligenerans</taxon>
    </lineage>
</organism>
<keyword evidence="2" id="KW-0472">Membrane</keyword>
<comment type="caution">
    <text evidence="3">The sequence shown here is derived from an EMBL/GenBank/DDBJ whole genome shotgun (WGS) entry which is preliminary data.</text>
</comment>
<evidence type="ECO:0000256" key="2">
    <source>
        <dbReference type="SAM" id="Phobius"/>
    </source>
</evidence>
<feature type="transmembrane region" description="Helical" evidence="2">
    <location>
        <begin position="56"/>
        <end position="77"/>
    </location>
</feature>
<feature type="region of interest" description="Disordered" evidence="1">
    <location>
        <begin position="86"/>
        <end position="107"/>
    </location>
</feature>
<name>A0ABR9MTH1_9MICO</name>
<proteinExistence type="predicted"/>
<sequence>MNELDHVRRVLHGVDDEVDPRHLLDRVRARAASGKVLRVPLSPAEDTPARRSPRRALVAAAVAAAFAAGAAGLAQFLTPVPMPAGPTASDDVTASPPPAPSTPVPTLDDRHLVDRVAKAMIGPVACAEAGSGGDTRRYLIHTTDGTWSNATEDIDTVEREEDVQRLALDELLRLAAHPGTGRGATDRDGGTGPLLLEITPATDSGLAEMTLTVDPATWLPTTVAVLAADGPGTRAVLELAWDDKCHGPASSGTGATVSGNGSATPGS</sequence>
<keyword evidence="4" id="KW-1185">Reference proteome</keyword>
<gene>
    <name evidence="3" type="ORF">IHE71_03055</name>
</gene>